<dbReference type="AlphaFoldDB" id="G0MYE9"/>
<gene>
    <name evidence="2" type="ORF">CAEBREN_04227</name>
</gene>
<sequence length="511" mass="59531">MDDQLQPATKEEMEMVIKIKSDRCIELLEFVMGWYNLRIATSEDVRQFLHVLDKTSLEDFERKHFLGKELRKHPQKYSRLPELVRKSVIGHFDEEDDEHECTCRKKRTKKQVSDEESSDEEDDYSDEEYSSDEEDFSEDETSEVVVQHSNGIMNSEDSPSSDAKPSNGIPTPKNVAENNFKPQSENANNLQKETHMKAEIIIREKPGNTSLPVTEYVSMTIKQNLKESVGKEKTKNPTVNVFSMNDLVASDLVNLWKDDQSMARTNTNKKNNKKNNKKQPKVETDDEFMDRFIKENEKLKQELIEEQFVKYARAGVTDQDKQPKPVMIPPKEEEPPADADYSNLIFQKIAELQEKSLLDLMCKHKFNFGEVIVETARRGVMHFVEDVERVMEKGVTKENLRHRSLDLFIKNFVMPNPDESVDIRSERFENVHDFMWARINLLDKDESKYESVRLFVYIYLLEAMENKKECIVPTLERLMNAHGTNMFDLVEMELLHVVMGEFNGESESDSV</sequence>
<feature type="compositionally biased region" description="Basic residues" evidence="1">
    <location>
        <begin position="270"/>
        <end position="279"/>
    </location>
</feature>
<dbReference type="EMBL" id="GL379820">
    <property type="protein sequence ID" value="EGT47541.1"/>
    <property type="molecule type" value="Genomic_DNA"/>
</dbReference>
<feature type="compositionally biased region" description="Acidic residues" evidence="1">
    <location>
        <begin position="114"/>
        <end position="142"/>
    </location>
</feature>
<name>G0MYE9_CAEBE</name>
<evidence type="ECO:0000313" key="3">
    <source>
        <dbReference type="Proteomes" id="UP000008068"/>
    </source>
</evidence>
<organism evidence="3">
    <name type="scientific">Caenorhabditis brenneri</name>
    <name type="common">Nematode worm</name>
    <dbReference type="NCBI Taxonomy" id="135651"/>
    <lineage>
        <taxon>Eukaryota</taxon>
        <taxon>Metazoa</taxon>
        <taxon>Ecdysozoa</taxon>
        <taxon>Nematoda</taxon>
        <taxon>Chromadorea</taxon>
        <taxon>Rhabditida</taxon>
        <taxon>Rhabditina</taxon>
        <taxon>Rhabditomorpha</taxon>
        <taxon>Rhabditoidea</taxon>
        <taxon>Rhabditidae</taxon>
        <taxon>Peloderinae</taxon>
        <taxon>Caenorhabditis</taxon>
    </lineage>
</organism>
<dbReference type="HOGENOM" id="CLU_533441_0_0_1"/>
<proteinExistence type="predicted"/>
<dbReference type="Proteomes" id="UP000008068">
    <property type="component" value="Unassembled WGS sequence"/>
</dbReference>
<feature type="compositionally biased region" description="Polar residues" evidence="1">
    <location>
        <begin position="147"/>
        <end position="164"/>
    </location>
</feature>
<evidence type="ECO:0008006" key="4">
    <source>
        <dbReference type="Google" id="ProtNLM"/>
    </source>
</evidence>
<dbReference type="InParanoid" id="G0MYE9"/>
<feature type="region of interest" description="Disordered" evidence="1">
    <location>
        <begin position="262"/>
        <end position="284"/>
    </location>
</feature>
<reference evidence="3" key="1">
    <citation type="submission" date="2011-07" db="EMBL/GenBank/DDBJ databases">
        <authorList>
            <consortium name="Caenorhabditis brenneri Sequencing and Analysis Consortium"/>
            <person name="Wilson R.K."/>
        </authorList>
    </citation>
    <scope>NUCLEOTIDE SEQUENCE [LARGE SCALE GENOMIC DNA]</scope>
    <source>
        <strain evidence="3">PB2801</strain>
    </source>
</reference>
<protein>
    <recommendedName>
        <fullName evidence="4">SPK domain-containing protein</fullName>
    </recommendedName>
</protein>
<evidence type="ECO:0000313" key="2">
    <source>
        <dbReference type="EMBL" id="EGT47541.1"/>
    </source>
</evidence>
<feature type="region of interest" description="Disordered" evidence="1">
    <location>
        <begin position="95"/>
        <end position="191"/>
    </location>
</feature>
<keyword evidence="3" id="KW-1185">Reference proteome</keyword>
<accession>G0MYE9</accession>
<dbReference type="eggNOG" id="ENOG502TISE">
    <property type="taxonomic scope" value="Eukaryota"/>
</dbReference>
<feature type="compositionally biased region" description="Polar residues" evidence="1">
    <location>
        <begin position="176"/>
        <end position="191"/>
    </location>
</feature>
<evidence type="ECO:0000256" key="1">
    <source>
        <dbReference type="SAM" id="MobiDB-lite"/>
    </source>
</evidence>